<evidence type="ECO:0000313" key="3">
    <source>
        <dbReference type="EMBL" id="MBE1531727.1"/>
    </source>
</evidence>
<proteinExistence type="predicted"/>
<dbReference type="InterPro" id="IPR007278">
    <property type="entry name" value="DUF397"/>
</dbReference>
<dbReference type="Pfam" id="PF04149">
    <property type="entry name" value="DUF397"/>
    <property type="match status" value="1"/>
</dbReference>
<dbReference type="EMBL" id="JADBDZ010000001">
    <property type="protein sequence ID" value="MBE1531727.1"/>
    <property type="molecule type" value="Genomic_DNA"/>
</dbReference>
<reference evidence="3 4" key="1">
    <citation type="submission" date="2020-10" db="EMBL/GenBank/DDBJ databases">
        <title>Sequencing the genomes of 1000 actinobacteria strains.</title>
        <authorList>
            <person name="Klenk H.-P."/>
        </authorList>
    </citation>
    <scope>NUCLEOTIDE SEQUENCE [LARGE SCALE GENOMIC DNA]</scope>
    <source>
        <strain evidence="3 4">DSM 46744</strain>
    </source>
</reference>
<dbReference type="RefSeq" id="WP_192758540.1">
    <property type="nucleotide sequence ID" value="NZ_JADBDZ010000001.1"/>
</dbReference>
<evidence type="ECO:0000256" key="1">
    <source>
        <dbReference type="SAM" id="MobiDB-lite"/>
    </source>
</evidence>
<name>A0ABR9JME9_9ACTN</name>
<gene>
    <name evidence="3" type="ORF">H4W34_001560</name>
</gene>
<feature type="domain" description="DUF397" evidence="2">
    <location>
        <begin position="12"/>
        <end position="63"/>
    </location>
</feature>
<feature type="compositionally biased region" description="Basic and acidic residues" evidence="1">
    <location>
        <begin position="1"/>
        <end position="12"/>
    </location>
</feature>
<evidence type="ECO:0000313" key="4">
    <source>
        <dbReference type="Proteomes" id="UP000627838"/>
    </source>
</evidence>
<comment type="caution">
    <text evidence="3">The sequence shown here is derived from an EMBL/GenBank/DDBJ whole genome shotgun (WGS) entry which is preliminary data.</text>
</comment>
<protein>
    <recommendedName>
        <fullName evidence="2">DUF397 domain-containing protein</fullName>
    </recommendedName>
</protein>
<sequence length="70" mass="7615">MVDRSYRGESPKWRKGSSSEPGGECVEVAVAGPSVLVRDSRDHGAGMLELDSVQWRTLTNAIRNGDLDGR</sequence>
<keyword evidence="4" id="KW-1185">Reference proteome</keyword>
<evidence type="ECO:0000259" key="2">
    <source>
        <dbReference type="Pfam" id="PF04149"/>
    </source>
</evidence>
<organism evidence="3 4">
    <name type="scientific">Actinomadura algeriensis</name>
    <dbReference type="NCBI Taxonomy" id="1679523"/>
    <lineage>
        <taxon>Bacteria</taxon>
        <taxon>Bacillati</taxon>
        <taxon>Actinomycetota</taxon>
        <taxon>Actinomycetes</taxon>
        <taxon>Streptosporangiales</taxon>
        <taxon>Thermomonosporaceae</taxon>
        <taxon>Actinomadura</taxon>
    </lineage>
</organism>
<feature type="region of interest" description="Disordered" evidence="1">
    <location>
        <begin position="1"/>
        <end position="25"/>
    </location>
</feature>
<accession>A0ABR9JME9</accession>
<dbReference type="Proteomes" id="UP000627838">
    <property type="component" value="Unassembled WGS sequence"/>
</dbReference>